<accession>A0A4U5PDG5</accession>
<reference evidence="3 4" key="2">
    <citation type="journal article" date="2019" name="G3 (Bethesda)">
        <title>Hybrid Assembly of the Genome of the Entomopathogenic Nematode Steinernema carpocapsae Identifies the X-Chromosome.</title>
        <authorList>
            <person name="Serra L."/>
            <person name="Macchietto M."/>
            <person name="Macias-Munoz A."/>
            <person name="McGill C.J."/>
            <person name="Rodriguez I.M."/>
            <person name="Rodriguez B."/>
            <person name="Murad R."/>
            <person name="Mortazavi A."/>
        </authorList>
    </citation>
    <scope>NUCLEOTIDE SEQUENCE [LARGE SCALE GENOMIC DNA]</scope>
    <source>
        <strain evidence="3 4">ALL</strain>
    </source>
</reference>
<keyword evidence="4" id="KW-1185">Reference proteome</keyword>
<evidence type="ECO:0000256" key="1">
    <source>
        <dbReference type="SAM" id="MobiDB-lite"/>
    </source>
</evidence>
<dbReference type="AlphaFoldDB" id="A0A4U5PDG5"/>
<name>A0A4U5PDG5_STECR</name>
<keyword evidence="2" id="KW-1133">Transmembrane helix</keyword>
<feature type="compositionally biased region" description="Polar residues" evidence="1">
    <location>
        <begin position="215"/>
        <end position="235"/>
    </location>
</feature>
<comment type="caution">
    <text evidence="3">The sequence shown here is derived from an EMBL/GenBank/DDBJ whole genome shotgun (WGS) entry which is preliminary data.</text>
</comment>
<evidence type="ECO:0000313" key="4">
    <source>
        <dbReference type="Proteomes" id="UP000298663"/>
    </source>
</evidence>
<organism evidence="3 4">
    <name type="scientific">Steinernema carpocapsae</name>
    <name type="common">Entomopathogenic nematode</name>
    <dbReference type="NCBI Taxonomy" id="34508"/>
    <lineage>
        <taxon>Eukaryota</taxon>
        <taxon>Metazoa</taxon>
        <taxon>Ecdysozoa</taxon>
        <taxon>Nematoda</taxon>
        <taxon>Chromadorea</taxon>
        <taxon>Rhabditida</taxon>
        <taxon>Tylenchina</taxon>
        <taxon>Panagrolaimomorpha</taxon>
        <taxon>Strongyloidoidea</taxon>
        <taxon>Steinernematidae</taxon>
        <taxon>Steinernema</taxon>
    </lineage>
</organism>
<sequence length="307" mass="33174">MTDLQLNSTSTAPWIASSTISNNSISPYRNDSTTTTGYENLTSTTPDFFGNVSSIIENLTTTLAPIPELSVDLMPLWIEIAVLAIGTVLSTVLYVAFFKKILNEDEAAGGPTAIHKMHLAEYDKQQAEFLTEGGGANRLRVEGEPKPEIQKKNNILVDPQLLDQNVRDDGTEVENLMKKERLTKEEAIQRIAERKADKELEKAAKQAESAGTKAISGTNDPGTSATSAGGDSPTSPRDIAPIPELAVDLTPLWIEIAVLAIGTKLSTVLYVAFFKKILNEDEAAGGPTAIGKMHLADYDKQQAEFLA</sequence>
<feature type="region of interest" description="Disordered" evidence="1">
    <location>
        <begin position="199"/>
        <end position="239"/>
    </location>
</feature>
<proteinExistence type="predicted"/>
<dbReference type="Proteomes" id="UP000298663">
    <property type="component" value="Unassembled WGS sequence"/>
</dbReference>
<keyword evidence="2" id="KW-0472">Membrane</keyword>
<evidence type="ECO:0000256" key="2">
    <source>
        <dbReference type="SAM" id="Phobius"/>
    </source>
</evidence>
<reference evidence="3 4" key="1">
    <citation type="journal article" date="2015" name="Genome Biol.">
        <title>Comparative genomics of Steinernema reveals deeply conserved gene regulatory networks.</title>
        <authorList>
            <person name="Dillman A.R."/>
            <person name="Macchietto M."/>
            <person name="Porter C.F."/>
            <person name="Rogers A."/>
            <person name="Williams B."/>
            <person name="Antoshechkin I."/>
            <person name="Lee M.M."/>
            <person name="Goodwin Z."/>
            <person name="Lu X."/>
            <person name="Lewis E.E."/>
            <person name="Goodrich-Blair H."/>
            <person name="Stock S.P."/>
            <person name="Adams B.J."/>
            <person name="Sternberg P.W."/>
            <person name="Mortazavi A."/>
        </authorList>
    </citation>
    <scope>NUCLEOTIDE SEQUENCE [LARGE SCALE GENOMIC DNA]</scope>
    <source>
        <strain evidence="3 4">ALL</strain>
    </source>
</reference>
<gene>
    <name evidence="3" type="ORF">L596_008405</name>
</gene>
<evidence type="ECO:0000313" key="3">
    <source>
        <dbReference type="EMBL" id="TKR94064.1"/>
    </source>
</evidence>
<keyword evidence="2" id="KW-0812">Transmembrane</keyword>
<feature type="transmembrane region" description="Helical" evidence="2">
    <location>
        <begin position="76"/>
        <end position="97"/>
    </location>
</feature>
<dbReference type="EMBL" id="AZBU02000002">
    <property type="protein sequence ID" value="TKR94064.1"/>
    <property type="molecule type" value="Genomic_DNA"/>
</dbReference>
<protein>
    <submittedName>
        <fullName evidence="3">Uncharacterized protein</fullName>
    </submittedName>
</protein>